<evidence type="ECO:0000313" key="1">
    <source>
        <dbReference type="EMBL" id="QNO01366.1"/>
    </source>
</evidence>
<dbReference type="Proteomes" id="UP000516168">
    <property type="component" value="Segment"/>
</dbReference>
<gene>
    <name evidence="1" type="ORF">barba13A_phanotate15</name>
</gene>
<reference evidence="2" key="1">
    <citation type="submission" date="2020-05" db="EMBL/GenBank/DDBJ databases">
        <title>Genomics and ecology of novel Flavobacterium phages from the Baltic Sea.</title>
        <authorList>
            <person name="Hoetzinger M."/>
            <person name="Nilsson E."/>
            <person name="Holmfeldt K."/>
        </authorList>
    </citation>
    <scope>NUCLEOTIDE SEQUENCE [LARGE SCALE GENOMIC DNA]</scope>
</reference>
<name>A0A7G9V510_9CAUD</name>
<dbReference type="EMBL" id="MT497224">
    <property type="protein sequence ID" value="QNO01366.1"/>
    <property type="molecule type" value="Genomic_DNA"/>
</dbReference>
<accession>A0A7G9V510</accession>
<sequence length="35" mass="4144">MLSLVLQRLIGSCRQPIIDFILPHRLNIISYYIIM</sequence>
<organism evidence="1 2">
    <name type="scientific">Rheinheimera phage vB_RspM_barba_1-3A</name>
    <dbReference type="NCBI Taxonomy" id="2743846"/>
    <lineage>
        <taxon>Viruses</taxon>
        <taxon>Duplodnaviria</taxon>
        <taxon>Heunggongvirae</taxon>
        <taxon>Uroviricota</taxon>
        <taxon>Caudoviricetes</taxon>
        <taxon>Barbavirus</taxon>
        <taxon>Barbavirus barba18A</taxon>
    </lineage>
</organism>
<protein>
    <submittedName>
        <fullName evidence="1">Uncharacterized protein</fullName>
    </submittedName>
</protein>
<evidence type="ECO:0000313" key="2">
    <source>
        <dbReference type="Proteomes" id="UP000516168"/>
    </source>
</evidence>
<proteinExistence type="predicted"/>